<dbReference type="OrthoDB" id="7566033at2"/>
<evidence type="ECO:0000256" key="1">
    <source>
        <dbReference type="SAM" id="MobiDB-lite"/>
    </source>
</evidence>
<dbReference type="eggNOG" id="ENOG5030N64">
    <property type="taxonomic scope" value="Bacteria"/>
</dbReference>
<dbReference type="EMBL" id="AEWJ01000008">
    <property type="protein sequence ID" value="EGD60838.1"/>
    <property type="molecule type" value="Genomic_DNA"/>
</dbReference>
<organism evidence="2 3">
    <name type="scientific">Novosphingobium nitrogenifigens DSM 19370</name>
    <dbReference type="NCBI Taxonomy" id="983920"/>
    <lineage>
        <taxon>Bacteria</taxon>
        <taxon>Pseudomonadati</taxon>
        <taxon>Pseudomonadota</taxon>
        <taxon>Alphaproteobacteria</taxon>
        <taxon>Sphingomonadales</taxon>
        <taxon>Sphingomonadaceae</taxon>
        <taxon>Novosphingobium</taxon>
    </lineage>
</organism>
<dbReference type="STRING" id="983920.Y88_1726"/>
<protein>
    <submittedName>
        <fullName evidence="2">Uncharacterized protein</fullName>
    </submittedName>
</protein>
<dbReference type="AlphaFoldDB" id="F1Z3M4"/>
<comment type="caution">
    <text evidence="2">The sequence shown here is derived from an EMBL/GenBank/DDBJ whole genome shotgun (WGS) entry which is preliminary data.</text>
</comment>
<accession>F1Z3M4</accession>
<dbReference type="HOGENOM" id="CLU_109716_0_0_5"/>
<evidence type="ECO:0000313" key="3">
    <source>
        <dbReference type="Proteomes" id="UP000004728"/>
    </source>
</evidence>
<keyword evidence="3" id="KW-1185">Reference proteome</keyword>
<gene>
    <name evidence="2" type="ORF">Y88_1726</name>
</gene>
<dbReference type="InterPro" id="IPR025444">
    <property type="entry name" value="Monooxy_af470"/>
</dbReference>
<reference evidence="2 3" key="1">
    <citation type="journal article" date="2012" name="J. Bacteriol.">
        <title>Draft Genome Sequence of Novosphingobium nitrogenifigens Y88T.</title>
        <authorList>
            <person name="Strabala T.J."/>
            <person name="Macdonald L."/>
            <person name="Liu V."/>
            <person name="Smit A.M."/>
        </authorList>
    </citation>
    <scope>NUCLEOTIDE SEQUENCE [LARGE SCALE GENOMIC DNA]</scope>
    <source>
        <strain evidence="2 3">DSM 19370</strain>
    </source>
</reference>
<name>F1Z3M4_9SPHN</name>
<evidence type="ECO:0000313" key="2">
    <source>
        <dbReference type="EMBL" id="EGD60838.1"/>
    </source>
</evidence>
<dbReference type="InParanoid" id="F1Z3M4"/>
<feature type="region of interest" description="Disordered" evidence="1">
    <location>
        <begin position="148"/>
        <end position="180"/>
    </location>
</feature>
<proteinExistence type="predicted"/>
<dbReference type="Pfam" id="PF13826">
    <property type="entry name" value="Monooxy_af470-like"/>
    <property type="match status" value="1"/>
</dbReference>
<dbReference type="Proteomes" id="UP000004728">
    <property type="component" value="Unassembled WGS sequence"/>
</dbReference>
<sequence>MPIIQPGRFTARHDGPLVVFLIGMRINRFMQVSQWLPVARAMGPMIDELTRDPDSGFLGAENLFQPWRTVLLAQYWRDFDSLERYARAADKHHLPAWHAFNQASRQNDSVGIFHETYLVPRRGLETIYANMPKFGLGKVAGTVPVTERRETARSRMTGIKPDAKPDTRGNGAVDEKEEGV</sequence>
<dbReference type="RefSeq" id="WP_008068144.1">
    <property type="nucleotide sequence ID" value="NZ_AQWK01000012.1"/>
</dbReference>